<name>A0A0A9GMN7_ARUDO</name>
<dbReference type="AlphaFoldDB" id="A0A0A9GMN7"/>
<protein>
    <submittedName>
        <fullName evidence="1">Uncharacterized protein</fullName>
    </submittedName>
</protein>
<dbReference type="EMBL" id="GBRH01173257">
    <property type="protein sequence ID" value="JAE24639.1"/>
    <property type="molecule type" value="Transcribed_RNA"/>
</dbReference>
<proteinExistence type="predicted"/>
<accession>A0A0A9GMN7</accession>
<reference evidence="1" key="2">
    <citation type="journal article" date="2015" name="Data Brief">
        <title>Shoot transcriptome of the giant reed, Arundo donax.</title>
        <authorList>
            <person name="Barrero R.A."/>
            <person name="Guerrero F.D."/>
            <person name="Moolhuijzen P."/>
            <person name="Goolsby J.A."/>
            <person name="Tidwell J."/>
            <person name="Bellgard S.E."/>
            <person name="Bellgard M.I."/>
        </authorList>
    </citation>
    <scope>NUCLEOTIDE SEQUENCE</scope>
    <source>
        <tissue evidence="1">Shoot tissue taken approximately 20 cm above the soil surface</tissue>
    </source>
</reference>
<sequence length="51" mass="5991">MPTSTISTILVSSAWGQGSQQRYSILHRKQLRLWQQCRCLVSWQLPSSRRM</sequence>
<evidence type="ECO:0000313" key="1">
    <source>
        <dbReference type="EMBL" id="JAE24639.1"/>
    </source>
</evidence>
<reference evidence="1" key="1">
    <citation type="submission" date="2014-09" db="EMBL/GenBank/DDBJ databases">
        <authorList>
            <person name="Magalhaes I.L.F."/>
            <person name="Oliveira U."/>
            <person name="Santos F.R."/>
            <person name="Vidigal T.H.D.A."/>
            <person name="Brescovit A.D."/>
            <person name="Santos A.J."/>
        </authorList>
    </citation>
    <scope>NUCLEOTIDE SEQUENCE</scope>
    <source>
        <tissue evidence="1">Shoot tissue taken approximately 20 cm above the soil surface</tissue>
    </source>
</reference>
<organism evidence="1">
    <name type="scientific">Arundo donax</name>
    <name type="common">Giant reed</name>
    <name type="synonym">Donax arundinaceus</name>
    <dbReference type="NCBI Taxonomy" id="35708"/>
    <lineage>
        <taxon>Eukaryota</taxon>
        <taxon>Viridiplantae</taxon>
        <taxon>Streptophyta</taxon>
        <taxon>Embryophyta</taxon>
        <taxon>Tracheophyta</taxon>
        <taxon>Spermatophyta</taxon>
        <taxon>Magnoliopsida</taxon>
        <taxon>Liliopsida</taxon>
        <taxon>Poales</taxon>
        <taxon>Poaceae</taxon>
        <taxon>PACMAD clade</taxon>
        <taxon>Arundinoideae</taxon>
        <taxon>Arundineae</taxon>
        <taxon>Arundo</taxon>
    </lineage>
</organism>